<organism evidence="3 4">
    <name type="scientific">Allokutzneria oryzae</name>
    <dbReference type="NCBI Taxonomy" id="1378989"/>
    <lineage>
        <taxon>Bacteria</taxon>
        <taxon>Bacillati</taxon>
        <taxon>Actinomycetota</taxon>
        <taxon>Actinomycetes</taxon>
        <taxon>Pseudonocardiales</taxon>
        <taxon>Pseudonocardiaceae</taxon>
        <taxon>Allokutzneria</taxon>
    </lineage>
</organism>
<dbReference type="PANTHER" id="PTHR43861">
    <property type="entry name" value="TRANS-ACONITATE 2-METHYLTRANSFERASE-RELATED"/>
    <property type="match status" value="1"/>
</dbReference>
<proteinExistence type="predicted"/>
<keyword evidence="1" id="KW-0808">Transferase</keyword>
<evidence type="ECO:0000313" key="4">
    <source>
        <dbReference type="Proteomes" id="UP001589693"/>
    </source>
</evidence>
<dbReference type="Gene3D" id="2.20.130.10">
    <property type="entry name" value="CAC2371-like domains"/>
    <property type="match status" value="1"/>
</dbReference>
<dbReference type="InterPro" id="IPR041698">
    <property type="entry name" value="Methyltransf_25"/>
</dbReference>
<dbReference type="GO" id="GO:0032259">
    <property type="term" value="P:methylation"/>
    <property type="evidence" value="ECO:0007669"/>
    <property type="project" value="UniProtKB-KW"/>
</dbReference>
<dbReference type="InterPro" id="IPR029063">
    <property type="entry name" value="SAM-dependent_MTases_sf"/>
</dbReference>
<dbReference type="Pfam" id="PF13649">
    <property type="entry name" value="Methyltransf_25"/>
    <property type="match status" value="1"/>
</dbReference>
<evidence type="ECO:0000313" key="3">
    <source>
        <dbReference type="EMBL" id="MFB9907740.1"/>
    </source>
</evidence>
<sequence length="245" mass="27133">MDLTEDDVAAIYDVTDPWRAEPGTSDALYTEFAMSAQSVLDVGCGTGQMLHCLRDNGYTGRLAGIDPDAASLRRAQRRADIAVEWVEGTAADIPWKQEFEVATMANNAFQCLIEDDEVRASLTAIRGALTDGGRFLFETRHPQARAWEDWAAAEPRRLDFAGRVLVMSWEIESAVDGVVTMIETTSQEDGTVLHVGRDRLRFLDLPTLNAWLEDAGFVVEEQYGDFRRGPITSDSRSIVTIARTA</sequence>
<accession>A0ABV6A4Y4</accession>
<name>A0ABV6A4Y4_9PSEU</name>
<reference evidence="3 4" key="1">
    <citation type="submission" date="2024-09" db="EMBL/GenBank/DDBJ databases">
        <authorList>
            <person name="Sun Q."/>
            <person name="Mori K."/>
        </authorList>
    </citation>
    <scope>NUCLEOTIDE SEQUENCE [LARGE SCALE GENOMIC DNA]</scope>
    <source>
        <strain evidence="3 4">TBRC 7907</strain>
    </source>
</reference>
<evidence type="ECO:0000259" key="2">
    <source>
        <dbReference type="Pfam" id="PF13649"/>
    </source>
</evidence>
<dbReference type="CDD" id="cd02440">
    <property type="entry name" value="AdoMet_MTases"/>
    <property type="match status" value="1"/>
</dbReference>
<protein>
    <submittedName>
        <fullName evidence="3">Class I SAM-dependent methyltransferase</fullName>
    </submittedName>
</protein>
<comment type="caution">
    <text evidence="3">The sequence shown here is derived from an EMBL/GenBank/DDBJ whole genome shotgun (WGS) entry which is preliminary data.</text>
</comment>
<evidence type="ECO:0000256" key="1">
    <source>
        <dbReference type="ARBA" id="ARBA00022679"/>
    </source>
</evidence>
<dbReference type="SUPFAM" id="SSF53335">
    <property type="entry name" value="S-adenosyl-L-methionine-dependent methyltransferases"/>
    <property type="match status" value="1"/>
</dbReference>
<dbReference type="RefSeq" id="WP_377858435.1">
    <property type="nucleotide sequence ID" value="NZ_JBHLZU010000023.1"/>
</dbReference>
<dbReference type="EMBL" id="JBHLZU010000023">
    <property type="protein sequence ID" value="MFB9907740.1"/>
    <property type="molecule type" value="Genomic_DNA"/>
</dbReference>
<keyword evidence="4" id="KW-1185">Reference proteome</keyword>
<keyword evidence="3" id="KW-0489">Methyltransferase</keyword>
<dbReference type="Gene3D" id="3.40.50.150">
    <property type="entry name" value="Vaccinia Virus protein VP39"/>
    <property type="match status" value="1"/>
</dbReference>
<feature type="domain" description="Methyltransferase" evidence="2">
    <location>
        <begin position="39"/>
        <end position="133"/>
    </location>
</feature>
<dbReference type="GO" id="GO:0008168">
    <property type="term" value="F:methyltransferase activity"/>
    <property type="evidence" value="ECO:0007669"/>
    <property type="project" value="UniProtKB-KW"/>
</dbReference>
<dbReference type="Proteomes" id="UP001589693">
    <property type="component" value="Unassembled WGS sequence"/>
</dbReference>
<gene>
    <name evidence="3" type="ORF">ACFFQA_27715</name>
</gene>